<evidence type="ECO:0000256" key="2">
    <source>
        <dbReference type="SAM" id="SignalP"/>
    </source>
</evidence>
<keyword evidence="1" id="KW-1133">Transmembrane helix</keyword>
<gene>
    <name evidence="3" type="ORF">HEQ75_22585</name>
</gene>
<comment type="caution">
    <text evidence="3">The sequence shown here is derived from an EMBL/GenBank/DDBJ whole genome shotgun (WGS) entry which is preliminary data.</text>
</comment>
<protein>
    <submittedName>
        <fullName evidence="3">Uncharacterized protein</fullName>
    </submittedName>
</protein>
<name>A0ABX1EDQ7_9PROT</name>
<dbReference type="Proteomes" id="UP000787635">
    <property type="component" value="Unassembled WGS sequence"/>
</dbReference>
<proteinExistence type="predicted"/>
<keyword evidence="2" id="KW-0732">Signal</keyword>
<accession>A0ABX1EDQ7</accession>
<organism evidence="3 4">
    <name type="scientific">Falsiroseomonas selenitidurans</name>
    <dbReference type="NCBI Taxonomy" id="2716335"/>
    <lineage>
        <taxon>Bacteria</taxon>
        <taxon>Pseudomonadati</taxon>
        <taxon>Pseudomonadota</taxon>
        <taxon>Alphaproteobacteria</taxon>
        <taxon>Acetobacterales</taxon>
        <taxon>Roseomonadaceae</taxon>
        <taxon>Falsiroseomonas</taxon>
    </lineage>
</organism>
<evidence type="ECO:0000256" key="1">
    <source>
        <dbReference type="SAM" id="Phobius"/>
    </source>
</evidence>
<feature type="signal peptide" evidence="2">
    <location>
        <begin position="1"/>
        <end position="22"/>
    </location>
</feature>
<evidence type="ECO:0000313" key="3">
    <source>
        <dbReference type="EMBL" id="NKC33667.1"/>
    </source>
</evidence>
<feature type="transmembrane region" description="Helical" evidence="1">
    <location>
        <begin position="195"/>
        <end position="218"/>
    </location>
</feature>
<feature type="transmembrane region" description="Helical" evidence="1">
    <location>
        <begin position="260"/>
        <end position="278"/>
    </location>
</feature>
<keyword evidence="1" id="KW-0472">Membrane</keyword>
<sequence length="471" mass="51026">MLRASIAGLLLALTALPLAVQAQVPAPAPARVIQCSAPVPRDEPWRVGSGFMVMEEVARHLNSSAPALPLKPVRQTSKAVPTLEITVARPDWLTPVEWRNAFFEAVVYRDGLSPVDLQAGDLQRGTVLPPSPHDDETTVAALFPSIDRGWLPSSWQVVLFLCLDPTQGAVNPRRANGRELRVYARQPLFVSTLRLSTAVGLLTVLAAYLALAFAAARIHARQYAHSRRLLGDGAPGAFGYALRPTVIAQDSFGYCSLSRFQVLLFTLVLAGVYAYVMGRTGELPNLSQSVLTLLGVTLTGSTLARLTEGSVMQTPNRLWLFGTGVLDPTPRLPRWTDLVESDGEIDVTRVQALLFSLFAAVALVVSGTGDLENFTLPDQLVTLIGISQAVYVAGRALPRDSAKRLNEEIATIRTAESRVLADPADAQARKEFETARNAIASSLRDVFSERFCEPRLRGLQPGDRVPPPVEA</sequence>
<dbReference type="EMBL" id="JAAVNE010000051">
    <property type="protein sequence ID" value="NKC33667.1"/>
    <property type="molecule type" value="Genomic_DNA"/>
</dbReference>
<feature type="chain" id="PRO_5046678681" evidence="2">
    <location>
        <begin position="23"/>
        <end position="471"/>
    </location>
</feature>
<evidence type="ECO:0000313" key="4">
    <source>
        <dbReference type="Proteomes" id="UP000787635"/>
    </source>
</evidence>
<dbReference type="RefSeq" id="WP_168034392.1">
    <property type="nucleotide sequence ID" value="NZ_JAAVNE010000051.1"/>
</dbReference>
<keyword evidence="4" id="KW-1185">Reference proteome</keyword>
<reference evidence="3 4" key="1">
    <citation type="submission" date="2020-03" db="EMBL/GenBank/DDBJ databases">
        <title>Roseomonas selenitidurans sp. nov. isolated from urban soil.</title>
        <authorList>
            <person name="Liu H."/>
        </authorList>
    </citation>
    <scope>NUCLEOTIDE SEQUENCE [LARGE SCALE GENOMIC DNA]</scope>
    <source>
        <strain evidence="3 4">BU-1</strain>
    </source>
</reference>
<keyword evidence="1" id="KW-0812">Transmembrane</keyword>